<dbReference type="InterPro" id="IPR002912">
    <property type="entry name" value="ACT_dom"/>
</dbReference>
<dbReference type="PROSITE" id="PS51671">
    <property type="entry name" value="ACT"/>
    <property type="match status" value="1"/>
</dbReference>
<dbReference type="SUPFAM" id="SSF55021">
    <property type="entry name" value="ACT-like"/>
    <property type="match status" value="1"/>
</dbReference>
<keyword evidence="1" id="KW-0378">Hydrolase</keyword>
<organism evidence="4 5">
    <name type="scientific">Durusdinium trenchii</name>
    <dbReference type="NCBI Taxonomy" id="1381693"/>
    <lineage>
        <taxon>Eukaryota</taxon>
        <taxon>Sar</taxon>
        <taxon>Alveolata</taxon>
        <taxon>Dinophyceae</taxon>
        <taxon>Suessiales</taxon>
        <taxon>Symbiodiniaceae</taxon>
        <taxon>Durusdinium</taxon>
    </lineage>
</organism>
<evidence type="ECO:0000313" key="5">
    <source>
        <dbReference type="Proteomes" id="UP001642484"/>
    </source>
</evidence>
<dbReference type="CDD" id="cd04873">
    <property type="entry name" value="ACT_UUR-ACR-like"/>
    <property type="match status" value="2"/>
</dbReference>
<dbReference type="EMBL" id="CAXAMN010023918">
    <property type="protein sequence ID" value="CAK9082235.1"/>
    <property type="molecule type" value="Genomic_DNA"/>
</dbReference>
<evidence type="ECO:0000256" key="2">
    <source>
        <dbReference type="SAM" id="MobiDB-lite"/>
    </source>
</evidence>
<protein>
    <recommendedName>
        <fullName evidence="3">ACT domain-containing protein</fullName>
    </recommendedName>
</protein>
<dbReference type="PANTHER" id="PTHR47320:SF1">
    <property type="entry name" value="BIFUNCTIONAL URIDYLYLTRANSFERASE_URIDYLYL-REMOVING ENZYME"/>
    <property type="match status" value="1"/>
</dbReference>
<comment type="caution">
    <text evidence="4">The sequence shown here is derived from an EMBL/GenBank/DDBJ whole genome shotgun (WGS) entry which is preliminary data.</text>
</comment>
<feature type="region of interest" description="Disordered" evidence="2">
    <location>
        <begin position="1"/>
        <end position="43"/>
    </location>
</feature>
<sequence>MAPAPESVVKFVEGTKEPKEANEAKTESDELINENKNQSTGTLPEKPVRLYINREDNHLGHLEVYSYDHVGLLFKICELLTSHGVDICSAAINTENGVVYNQFTVRIARPSDTAACVEWCRDLEELLEKTRGPAFDNSLAAVSKRLSVNPDLVSVVTFLELPPQRDELCYKLVLEGINQAGLLTYTALVLFRCGFSISTATISTTEGHIVDTFELTTKNEEAESLLRSYLDVPMPAGQQNTKELMPLPFHATESDKDLQVTTDDAMRKGLDETLRRGLVRCCYRLLADVAAAGPLLGSAELLESGQLLSKGEEPECFNFNLYSGAKNCPSNPEMLTAMYLARAKPSTKAARQLRRCFAAAGAPVMFDRAYHPRYRDDGCKGVQEMDGFSSLPGWRRTLTMQLFELEMPDPFRPREILKITAPLPQEWLAIHPLPEIEYWQDDGDDFF</sequence>
<dbReference type="Proteomes" id="UP001642484">
    <property type="component" value="Unassembled WGS sequence"/>
</dbReference>
<gene>
    <name evidence="4" type="ORF">CCMP2556_LOCUS40180</name>
</gene>
<keyword evidence="5" id="KW-1185">Reference proteome</keyword>
<feature type="compositionally biased region" description="Basic and acidic residues" evidence="2">
    <location>
        <begin position="13"/>
        <end position="28"/>
    </location>
</feature>
<name>A0ABP0Q5F6_9DINO</name>
<evidence type="ECO:0000256" key="1">
    <source>
        <dbReference type="ARBA" id="ARBA00022801"/>
    </source>
</evidence>
<dbReference type="PANTHER" id="PTHR47320">
    <property type="entry name" value="BIFUNCTIONAL URIDYLYLTRANSFERASE/URIDYLYL-REMOVING ENZYME"/>
    <property type="match status" value="1"/>
</dbReference>
<proteinExistence type="predicted"/>
<evidence type="ECO:0000259" key="3">
    <source>
        <dbReference type="PROSITE" id="PS51671"/>
    </source>
</evidence>
<feature type="domain" description="ACT" evidence="3">
    <location>
        <begin position="61"/>
        <end position="138"/>
    </location>
</feature>
<dbReference type="InterPro" id="IPR045865">
    <property type="entry name" value="ACT-like_dom_sf"/>
</dbReference>
<reference evidence="4 5" key="1">
    <citation type="submission" date="2024-02" db="EMBL/GenBank/DDBJ databases">
        <authorList>
            <person name="Chen Y."/>
            <person name="Shah S."/>
            <person name="Dougan E. K."/>
            <person name="Thang M."/>
            <person name="Chan C."/>
        </authorList>
    </citation>
    <scope>NUCLEOTIDE SEQUENCE [LARGE SCALE GENOMIC DNA]</scope>
</reference>
<evidence type="ECO:0000313" key="4">
    <source>
        <dbReference type="EMBL" id="CAK9082235.1"/>
    </source>
</evidence>
<dbReference type="InterPro" id="IPR010043">
    <property type="entry name" value="UTase/UR"/>
</dbReference>
<accession>A0ABP0Q5F6</accession>